<evidence type="ECO:0000313" key="3">
    <source>
        <dbReference type="EMBL" id="SFB33973.1"/>
    </source>
</evidence>
<dbReference type="Proteomes" id="UP000198838">
    <property type="component" value="Unassembled WGS sequence"/>
</dbReference>
<evidence type="ECO:0000313" key="4">
    <source>
        <dbReference type="Proteomes" id="UP000198838"/>
    </source>
</evidence>
<keyword evidence="1" id="KW-1133">Transmembrane helix</keyword>
<keyword evidence="1" id="KW-0472">Membrane</keyword>
<dbReference type="EMBL" id="FOJY01000022">
    <property type="protein sequence ID" value="SFB33973.1"/>
    <property type="molecule type" value="Genomic_DNA"/>
</dbReference>
<reference evidence="3 4" key="1">
    <citation type="submission" date="2016-10" db="EMBL/GenBank/DDBJ databases">
        <authorList>
            <person name="de Groot N.N."/>
        </authorList>
    </citation>
    <scope>NUCLEOTIDE SEQUENCE [LARGE SCALE GENOMIC DNA]</scope>
    <source>
        <strain evidence="3 4">DSM 5522</strain>
    </source>
</reference>
<keyword evidence="4" id="KW-1185">Reference proteome</keyword>
<sequence length="196" mass="22915">MKKIIIFFSLLVFVFSSAFTYVEEKQRVFDNSDTLISNELNSLEKKCQKYSFIYEGDFVILIDSEYEKNRAKDFYNNGFFGYTQSGHDGIILYISIDKKKVEIKRFGSFLNLSHKKIKVIIKTVQKSLKEEDYLGACKSFLKTTVYFLENKDADAGDYEKSIAMNRNLKIFISGMFIYLLVMTVAMIIILKKHKRK</sequence>
<accession>A0A1I1AC87</accession>
<dbReference type="Gene3D" id="3.10.310.50">
    <property type="match status" value="1"/>
</dbReference>
<keyword evidence="1" id="KW-0812">Transmembrane</keyword>
<dbReference type="OrthoDB" id="9806054at2"/>
<dbReference type="RefSeq" id="WP_092874290.1">
    <property type="nucleotide sequence ID" value="NZ_FOJY01000022.1"/>
</dbReference>
<protein>
    <submittedName>
        <fullName evidence="3">Uncharacterized membrane protein YgcG, contains a TPM-fold domain</fullName>
    </submittedName>
</protein>
<organism evidence="3 4">
    <name type="scientific">Acetitomaculum ruminis DSM 5522</name>
    <dbReference type="NCBI Taxonomy" id="1120918"/>
    <lineage>
        <taxon>Bacteria</taxon>
        <taxon>Bacillati</taxon>
        <taxon>Bacillota</taxon>
        <taxon>Clostridia</taxon>
        <taxon>Lachnospirales</taxon>
        <taxon>Lachnospiraceae</taxon>
        <taxon>Acetitomaculum</taxon>
    </lineage>
</organism>
<evidence type="ECO:0000256" key="1">
    <source>
        <dbReference type="SAM" id="Phobius"/>
    </source>
</evidence>
<dbReference type="STRING" id="1120918.SAMN05216249_12227"/>
<proteinExistence type="predicted"/>
<dbReference type="InterPro" id="IPR007621">
    <property type="entry name" value="TPM_dom"/>
</dbReference>
<feature type="transmembrane region" description="Helical" evidence="1">
    <location>
        <begin position="170"/>
        <end position="190"/>
    </location>
</feature>
<gene>
    <name evidence="3" type="ORF">SAMN05216249_12227</name>
</gene>
<evidence type="ECO:0000259" key="2">
    <source>
        <dbReference type="Pfam" id="PF04536"/>
    </source>
</evidence>
<dbReference type="AlphaFoldDB" id="A0A1I1AC87"/>
<feature type="domain" description="TPM" evidence="2">
    <location>
        <begin position="28"/>
        <end position="142"/>
    </location>
</feature>
<dbReference type="Pfam" id="PF04536">
    <property type="entry name" value="TPM_phosphatase"/>
    <property type="match status" value="1"/>
</dbReference>
<name>A0A1I1AC87_9FIRM</name>